<evidence type="ECO:0000313" key="2">
    <source>
        <dbReference type="EMBL" id="ACM05923.1"/>
    </source>
</evidence>
<dbReference type="InterPro" id="IPR036653">
    <property type="entry name" value="CinA-like_C"/>
</dbReference>
<evidence type="ECO:0000259" key="1">
    <source>
        <dbReference type="Pfam" id="PF02464"/>
    </source>
</evidence>
<feature type="domain" description="CinA C-terminal" evidence="1">
    <location>
        <begin position="5"/>
        <end position="155"/>
    </location>
</feature>
<organism evidence="2 3">
    <name type="scientific">Thermomicrobium roseum (strain ATCC 27502 / DSM 5159 / P-2)</name>
    <dbReference type="NCBI Taxonomy" id="309801"/>
    <lineage>
        <taxon>Bacteria</taxon>
        <taxon>Pseudomonadati</taxon>
        <taxon>Thermomicrobiota</taxon>
        <taxon>Thermomicrobia</taxon>
        <taxon>Thermomicrobiales</taxon>
        <taxon>Thermomicrobiaceae</taxon>
        <taxon>Thermomicrobium</taxon>
    </lineage>
</organism>
<gene>
    <name evidence="2" type="ordered locus">trd_1507</name>
</gene>
<dbReference type="InterPro" id="IPR008136">
    <property type="entry name" value="CinA_C"/>
</dbReference>
<protein>
    <submittedName>
        <fullName evidence="2">Competence/damage-inducible protein CinA C-terminal domain</fullName>
    </submittedName>
</protein>
<keyword evidence="3" id="KW-1185">Reference proteome</keyword>
<dbReference type="Proteomes" id="UP000000447">
    <property type="component" value="Chromosome"/>
</dbReference>
<dbReference type="STRING" id="309801.trd_1507"/>
<dbReference type="AlphaFoldDB" id="B9KZN7"/>
<dbReference type="HOGENOM" id="CLU_030805_1_2_0"/>
<evidence type="ECO:0000313" key="3">
    <source>
        <dbReference type="Proteomes" id="UP000000447"/>
    </source>
</evidence>
<dbReference type="Pfam" id="PF02464">
    <property type="entry name" value="CinA"/>
    <property type="match status" value="1"/>
</dbReference>
<accession>B9KZN7</accession>
<proteinExistence type="predicted"/>
<dbReference type="Gene3D" id="3.90.950.20">
    <property type="entry name" value="CinA-like"/>
    <property type="match status" value="1"/>
</dbReference>
<name>B9KZN7_THERP</name>
<dbReference type="RefSeq" id="WP_015922454.1">
    <property type="nucleotide sequence ID" value="NC_011959.1"/>
</dbReference>
<dbReference type="SUPFAM" id="SSF142433">
    <property type="entry name" value="CinA-like"/>
    <property type="match status" value="1"/>
</dbReference>
<dbReference type="KEGG" id="tro:trd_1507"/>
<dbReference type="EMBL" id="CP001275">
    <property type="protein sequence ID" value="ACM05923.1"/>
    <property type="molecule type" value="Genomic_DNA"/>
</dbReference>
<sequence>MPEHPLARYVYELFVERRLTLATAESCTGGLIGHLLTSVPGSSEYYIGGVIAYSNRVKQALLGVPEQVLRSVGAVSRECAEAMAKGARERFATDYAVATTGIAGPGGGTATKPVGLVYVACAGPHGVVVEEHRFTGDRWQNIELSAEAALRLLLDQVQVADRSAMR</sequence>
<dbReference type="NCBIfam" id="TIGR00199">
    <property type="entry name" value="PncC_domain"/>
    <property type="match status" value="1"/>
</dbReference>
<reference evidence="2 3" key="1">
    <citation type="journal article" date="2009" name="PLoS ONE">
        <title>Complete genome sequence of the aerobic CO-oxidizing thermophile Thermomicrobium roseum.</title>
        <authorList>
            <person name="Wu D."/>
            <person name="Raymond J."/>
            <person name="Wu M."/>
            <person name="Chatterji S."/>
            <person name="Ren Q."/>
            <person name="Graham J.E."/>
            <person name="Bryant D.A."/>
            <person name="Robb F."/>
            <person name="Colman A."/>
            <person name="Tallon L.J."/>
            <person name="Badger J.H."/>
            <person name="Madupu R."/>
            <person name="Ward N.L."/>
            <person name="Eisen J.A."/>
        </authorList>
    </citation>
    <scope>NUCLEOTIDE SEQUENCE [LARGE SCALE GENOMIC DNA]</scope>
    <source>
        <strain evidence="3">ATCC 27502 / DSM 5159 / P-2</strain>
    </source>
</reference>
<dbReference type="eggNOG" id="COG1546">
    <property type="taxonomic scope" value="Bacteria"/>
</dbReference>